<dbReference type="PATRIC" id="fig|937777.3.peg.2791"/>
<evidence type="ECO:0000256" key="1">
    <source>
        <dbReference type="ARBA" id="ARBA00004127"/>
    </source>
</evidence>
<feature type="transmembrane region" description="Helical" evidence="7">
    <location>
        <begin position="340"/>
        <end position="360"/>
    </location>
</feature>
<evidence type="ECO:0000313" key="9">
    <source>
        <dbReference type="EMBL" id="AFZ68240.1"/>
    </source>
</evidence>
<organism evidence="9 10">
    <name type="scientific">Deinococcus peraridilitoris (strain DSM 19664 / LMG 22246 / CIP 109416 / KR-200)</name>
    <dbReference type="NCBI Taxonomy" id="937777"/>
    <lineage>
        <taxon>Bacteria</taxon>
        <taxon>Thermotogati</taxon>
        <taxon>Deinococcota</taxon>
        <taxon>Deinococci</taxon>
        <taxon>Deinococcales</taxon>
        <taxon>Deinococcaceae</taxon>
        <taxon>Deinococcus</taxon>
    </lineage>
</organism>
<name>L0A5E4_DEIPD</name>
<evidence type="ECO:0000256" key="6">
    <source>
        <dbReference type="ARBA" id="ARBA00023136"/>
    </source>
</evidence>
<comment type="subcellular location">
    <subcellularLocation>
        <location evidence="1">Endomembrane system</location>
        <topology evidence="1">Multi-pass membrane protein</topology>
    </subcellularLocation>
</comment>
<accession>L0A5E4</accession>
<dbReference type="InterPro" id="IPR036259">
    <property type="entry name" value="MFS_trans_sf"/>
</dbReference>
<feature type="domain" description="Major facilitator superfamily (MFS) profile" evidence="8">
    <location>
        <begin position="10"/>
        <end position="380"/>
    </location>
</feature>
<dbReference type="STRING" id="937777.Deipe_2776"/>
<feature type="transmembrane region" description="Helical" evidence="7">
    <location>
        <begin position="256"/>
        <end position="277"/>
    </location>
</feature>
<dbReference type="PANTHER" id="PTHR23514:SF3">
    <property type="entry name" value="BYPASS OF STOP CODON PROTEIN 6"/>
    <property type="match status" value="1"/>
</dbReference>
<dbReference type="InterPro" id="IPR051788">
    <property type="entry name" value="MFS_Transporter"/>
</dbReference>
<comment type="similarity">
    <text evidence="2">Belongs to the major facilitator superfamily.</text>
</comment>
<evidence type="ECO:0000256" key="5">
    <source>
        <dbReference type="ARBA" id="ARBA00022989"/>
    </source>
</evidence>
<feature type="transmembrane region" description="Helical" evidence="7">
    <location>
        <begin position="48"/>
        <end position="69"/>
    </location>
</feature>
<dbReference type="Gene3D" id="1.20.1250.20">
    <property type="entry name" value="MFS general substrate transporter like domains"/>
    <property type="match status" value="1"/>
</dbReference>
<dbReference type="PROSITE" id="PS50850">
    <property type="entry name" value="MFS"/>
    <property type="match status" value="1"/>
</dbReference>
<dbReference type="EMBL" id="CP003382">
    <property type="protein sequence ID" value="AFZ68240.1"/>
    <property type="molecule type" value="Genomic_DNA"/>
</dbReference>
<evidence type="ECO:0000256" key="2">
    <source>
        <dbReference type="ARBA" id="ARBA00008335"/>
    </source>
</evidence>
<evidence type="ECO:0000256" key="7">
    <source>
        <dbReference type="SAM" id="Phobius"/>
    </source>
</evidence>
<feature type="transmembrane region" description="Helical" evidence="7">
    <location>
        <begin position="132"/>
        <end position="152"/>
    </location>
</feature>
<reference evidence="10" key="1">
    <citation type="submission" date="2012-03" db="EMBL/GenBank/DDBJ databases">
        <title>Complete sequence of chromosome of Deinococcus peraridilitoris DSM 19664.</title>
        <authorList>
            <person name="Lucas S."/>
            <person name="Copeland A."/>
            <person name="Lapidus A."/>
            <person name="Glavina del Rio T."/>
            <person name="Dalin E."/>
            <person name="Tice H."/>
            <person name="Bruce D."/>
            <person name="Goodwin L."/>
            <person name="Pitluck S."/>
            <person name="Peters L."/>
            <person name="Mikhailova N."/>
            <person name="Lu M."/>
            <person name="Kyrpides N."/>
            <person name="Mavromatis K."/>
            <person name="Ivanova N."/>
            <person name="Brettin T."/>
            <person name="Detter J.C."/>
            <person name="Han C."/>
            <person name="Larimer F."/>
            <person name="Land M."/>
            <person name="Hauser L."/>
            <person name="Markowitz V."/>
            <person name="Cheng J.-F."/>
            <person name="Hugenholtz P."/>
            <person name="Woyke T."/>
            <person name="Wu D."/>
            <person name="Pukall R."/>
            <person name="Steenblock K."/>
            <person name="Brambilla E."/>
            <person name="Klenk H.-P."/>
            <person name="Eisen J.A."/>
        </authorList>
    </citation>
    <scope>NUCLEOTIDE SEQUENCE [LARGE SCALE GENOMIC DNA]</scope>
    <source>
        <strain evidence="10">DSM 19664 / LMG 22246 / CIP 109416 / KR-200</strain>
    </source>
</reference>
<feature type="transmembrane region" description="Helical" evidence="7">
    <location>
        <begin position="314"/>
        <end position="334"/>
    </location>
</feature>
<protein>
    <submittedName>
        <fullName evidence="9">Fucose permease</fullName>
    </submittedName>
</protein>
<feature type="transmembrane region" description="Helical" evidence="7">
    <location>
        <begin position="76"/>
        <end position="94"/>
    </location>
</feature>
<keyword evidence="10" id="KW-1185">Reference proteome</keyword>
<feature type="transmembrane region" description="Helical" evidence="7">
    <location>
        <begin position="100"/>
        <end position="120"/>
    </location>
</feature>
<feature type="transmembrane region" description="Helical" evidence="7">
    <location>
        <begin position="158"/>
        <end position="176"/>
    </location>
</feature>
<feature type="transmembrane region" description="Helical" evidence="7">
    <location>
        <begin position="231"/>
        <end position="249"/>
    </location>
</feature>
<dbReference type="InterPro" id="IPR020846">
    <property type="entry name" value="MFS_dom"/>
</dbReference>
<dbReference type="GO" id="GO:0022857">
    <property type="term" value="F:transmembrane transporter activity"/>
    <property type="evidence" value="ECO:0007669"/>
    <property type="project" value="InterPro"/>
</dbReference>
<dbReference type="HOGENOM" id="CLU_054573_0_0_0"/>
<evidence type="ECO:0000259" key="8">
    <source>
        <dbReference type="PROSITE" id="PS50850"/>
    </source>
</evidence>
<dbReference type="AlphaFoldDB" id="L0A5E4"/>
<dbReference type="Pfam" id="PF07690">
    <property type="entry name" value="MFS_1"/>
    <property type="match status" value="1"/>
</dbReference>
<keyword evidence="3" id="KW-0813">Transport</keyword>
<keyword evidence="5 7" id="KW-1133">Transmembrane helix</keyword>
<feature type="transmembrane region" description="Helical" evidence="7">
    <location>
        <begin position="7"/>
        <end position="28"/>
    </location>
</feature>
<dbReference type="InterPro" id="IPR011701">
    <property type="entry name" value="MFS"/>
</dbReference>
<evidence type="ECO:0000256" key="4">
    <source>
        <dbReference type="ARBA" id="ARBA00022692"/>
    </source>
</evidence>
<dbReference type="GO" id="GO:0016020">
    <property type="term" value="C:membrane"/>
    <property type="evidence" value="ECO:0007669"/>
    <property type="project" value="TreeGrafter"/>
</dbReference>
<feature type="transmembrane region" description="Helical" evidence="7">
    <location>
        <begin position="197"/>
        <end position="219"/>
    </location>
</feature>
<dbReference type="SUPFAM" id="SSF103473">
    <property type="entry name" value="MFS general substrate transporter"/>
    <property type="match status" value="1"/>
</dbReference>
<dbReference type="Proteomes" id="UP000010467">
    <property type="component" value="Chromosome"/>
</dbReference>
<dbReference type="KEGG" id="dpd:Deipe_2776"/>
<evidence type="ECO:0000256" key="3">
    <source>
        <dbReference type="ARBA" id="ARBA00022448"/>
    </source>
</evidence>
<gene>
    <name evidence="9" type="ordered locus">Deipe_2776</name>
</gene>
<evidence type="ECO:0000313" key="10">
    <source>
        <dbReference type="Proteomes" id="UP000010467"/>
    </source>
</evidence>
<keyword evidence="6 7" id="KW-0472">Membrane</keyword>
<sequence>MMALVSLRALFGFGFFAFLMIGALQAIYGPAFTALGTRFGVGRADIGLIASAHFLGSMLGIMASGAVLLHSSLRRLLRGGAALLALGLATVAFAPSWPVALLGALVGGLGFGGVSVTFNVSFARLGERSAGALNLVNAMFGLGSVLAPLLVVFLGGAVWPYVLLALASLVLLLGAGRVPQLPEAVTAAGDRPVDGRLLALFGLLFVTYVGVEAGLGSWMTTHLQTNGFSDAAAWTSAFWLTVTVGRLLGAPLSQRVPLPGLVTCAALLAALVLPLAATVAAPLAYLVAGLAIAPIFASSLAWFSRVLPSRFTPLVLACGGLGGTLVPALLGILVESFGTAVLPYAFAVTALGVVAVACAVQGALRRVSRMLCSSLPHELH</sequence>
<dbReference type="PANTHER" id="PTHR23514">
    <property type="entry name" value="BYPASS OF STOP CODON PROTEIN 6"/>
    <property type="match status" value="1"/>
</dbReference>
<proteinExistence type="inferred from homology"/>
<keyword evidence="4 7" id="KW-0812">Transmembrane</keyword>
<feature type="transmembrane region" description="Helical" evidence="7">
    <location>
        <begin position="283"/>
        <end position="302"/>
    </location>
</feature>
<dbReference type="eggNOG" id="COG0738">
    <property type="taxonomic scope" value="Bacteria"/>
</dbReference>
<dbReference type="GO" id="GO:0012505">
    <property type="term" value="C:endomembrane system"/>
    <property type="evidence" value="ECO:0007669"/>
    <property type="project" value="UniProtKB-SubCell"/>
</dbReference>